<gene>
    <name evidence="2" type="ORF">SELMODRAFT_424592</name>
</gene>
<dbReference type="STRING" id="88036.D8SQE6"/>
<dbReference type="InterPro" id="IPR007863">
    <property type="entry name" value="Peptidase_M16_C"/>
</dbReference>
<feature type="domain" description="Peptidase M16 C-terminal" evidence="1">
    <location>
        <begin position="144"/>
        <end position="196"/>
    </location>
</feature>
<evidence type="ECO:0000259" key="1">
    <source>
        <dbReference type="Pfam" id="PF05193"/>
    </source>
</evidence>
<protein>
    <recommendedName>
        <fullName evidence="1">Peptidase M16 C-terminal domain-containing protein</fullName>
    </recommendedName>
</protein>
<dbReference type="InParanoid" id="D8SQE6"/>
<evidence type="ECO:0000313" key="3">
    <source>
        <dbReference type="Proteomes" id="UP000001514"/>
    </source>
</evidence>
<dbReference type="Gramene" id="EFJ13384">
    <property type="protein sequence ID" value="EFJ13384"/>
    <property type="gene ID" value="SELMODRAFT_424592"/>
</dbReference>
<dbReference type="Proteomes" id="UP000001514">
    <property type="component" value="Unassembled WGS sequence"/>
</dbReference>
<dbReference type="EMBL" id="GL377633">
    <property type="protein sequence ID" value="EFJ13384.1"/>
    <property type="molecule type" value="Genomic_DNA"/>
</dbReference>
<dbReference type="HOGENOM" id="CLU_869876_0_0_1"/>
<proteinExistence type="predicted"/>
<dbReference type="SUPFAM" id="SSF63411">
    <property type="entry name" value="LuxS/MPP-like metallohydrolase"/>
    <property type="match status" value="1"/>
</dbReference>
<dbReference type="eggNOG" id="ENOG502RZ5G">
    <property type="taxonomic scope" value="Eukaryota"/>
</dbReference>
<dbReference type="KEGG" id="smo:SELMODRAFT_424592"/>
<reference evidence="2 3" key="1">
    <citation type="journal article" date="2011" name="Science">
        <title>The Selaginella genome identifies genetic changes associated with the evolution of vascular plants.</title>
        <authorList>
            <person name="Banks J.A."/>
            <person name="Nishiyama T."/>
            <person name="Hasebe M."/>
            <person name="Bowman J.L."/>
            <person name="Gribskov M."/>
            <person name="dePamphilis C."/>
            <person name="Albert V.A."/>
            <person name="Aono N."/>
            <person name="Aoyama T."/>
            <person name="Ambrose B.A."/>
            <person name="Ashton N.W."/>
            <person name="Axtell M.J."/>
            <person name="Barker E."/>
            <person name="Barker M.S."/>
            <person name="Bennetzen J.L."/>
            <person name="Bonawitz N.D."/>
            <person name="Chapple C."/>
            <person name="Cheng C."/>
            <person name="Correa L.G."/>
            <person name="Dacre M."/>
            <person name="DeBarry J."/>
            <person name="Dreyer I."/>
            <person name="Elias M."/>
            <person name="Engstrom E.M."/>
            <person name="Estelle M."/>
            <person name="Feng L."/>
            <person name="Finet C."/>
            <person name="Floyd S.K."/>
            <person name="Frommer W.B."/>
            <person name="Fujita T."/>
            <person name="Gramzow L."/>
            <person name="Gutensohn M."/>
            <person name="Harholt J."/>
            <person name="Hattori M."/>
            <person name="Heyl A."/>
            <person name="Hirai T."/>
            <person name="Hiwatashi Y."/>
            <person name="Ishikawa M."/>
            <person name="Iwata M."/>
            <person name="Karol K.G."/>
            <person name="Koehler B."/>
            <person name="Kolukisaoglu U."/>
            <person name="Kubo M."/>
            <person name="Kurata T."/>
            <person name="Lalonde S."/>
            <person name="Li K."/>
            <person name="Li Y."/>
            <person name="Litt A."/>
            <person name="Lyons E."/>
            <person name="Manning G."/>
            <person name="Maruyama T."/>
            <person name="Michael T.P."/>
            <person name="Mikami K."/>
            <person name="Miyazaki S."/>
            <person name="Morinaga S."/>
            <person name="Murata T."/>
            <person name="Mueller-Roeber B."/>
            <person name="Nelson D.R."/>
            <person name="Obara M."/>
            <person name="Oguri Y."/>
            <person name="Olmstead R.G."/>
            <person name="Onodera N."/>
            <person name="Petersen B.L."/>
            <person name="Pils B."/>
            <person name="Prigge M."/>
            <person name="Rensing S.A."/>
            <person name="Riano-Pachon D.M."/>
            <person name="Roberts A.W."/>
            <person name="Sato Y."/>
            <person name="Scheller H.V."/>
            <person name="Schulz B."/>
            <person name="Schulz C."/>
            <person name="Shakirov E.V."/>
            <person name="Shibagaki N."/>
            <person name="Shinohara N."/>
            <person name="Shippen D.E."/>
            <person name="Soerensen I."/>
            <person name="Sotooka R."/>
            <person name="Sugimoto N."/>
            <person name="Sugita M."/>
            <person name="Sumikawa N."/>
            <person name="Tanurdzic M."/>
            <person name="Theissen G."/>
            <person name="Ulvskov P."/>
            <person name="Wakazuki S."/>
            <person name="Weng J.K."/>
            <person name="Willats W.W."/>
            <person name="Wipf D."/>
            <person name="Wolf P.G."/>
            <person name="Yang L."/>
            <person name="Zimmer A.D."/>
            <person name="Zhu Q."/>
            <person name="Mitros T."/>
            <person name="Hellsten U."/>
            <person name="Loque D."/>
            <person name="Otillar R."/>
            <person name="Salamov A."/>
            <person name="Schmutz J."/>
            <person name="Shapiro H."/>
            <person name="Lindquist E."/>
            <person name="Lucas S."/>
            <person name="Rokhsar D."/>
            <person name="Grigoriev I.V."/>
        </authorList>
    </citation>
    <scope>NUCLEOTIDE SEQUENCE [LARGE SCALE GENOMIC DNA]</scope>
</reference>
<dbReference type="InterPro" id="IPR011249">
    <property type="entry name" value="Metalloenz_LuxS/M16"/>
</dbReference>
<dbReference type="Gene3D" id="3.30.830.10">
    <property type="entry name" value="Metalloenzyme, LuxS/M16 peptidase-like"/>
    <property type="match status" value="1"/>
</dbReference>
<keyword evidence="3" id="KW-1185">Reference proteome</keyword>
<dbReference type="Pfam" id="PF05193">
    <property type="entry name" value="Peptidase_M16_C"/>
    <property type="match status" value="1"/>
</dbReference>
<dbReference type="AlphaFoldDB" id="D8SQE6"/>
<evidence type="ECO:0000313" key="2">
    <source>
        <dbReference type="EMBL" id="EFJ13384.1"/>
    </source>
</evidence>
<dbReference type="GO" id="GO:0046872">
    <property type="term" value="F:metal ion binding"/>
    <property type="evidence" value="ECO:0007669"/>
    <property type="project" value="InterPro"/>
</dbReference>
<sequence length="293" mass="32396">MAILELGRDCVRQASVTTSMEQEILPIPEEFPPLPDFFFSTIRNDNGLRVFVLEDHELGLEGGGNLEPEGKSMAARIEASSSGGSMGVGCRCLEDDLKTVFSIFSDGMAVENFEFLLRLKLRLQSGCKSCCMGIKVFMLDCPSKTRYVRMGELGTTIADPDVFALDVFNGVLNGFGGLLFDEIRSKEGLAYSVAGGWSASIDHRVNLRLYLPKLSTFVFCRESQLARVLIYDLFGIDQNLPLTYKKKVEEVTSNDILEGARKHLHPDLEPIVIVTDAKALGTQMPPFVQLQGR</sequence>
<organism evidence="3">
    <name type="scientific">Selaginella moellendorffii</name>
    <name type="common">Spikemoss</name>
    <dbReference type="NCBI Taxonomy" id="88036"/>
    <lineage>
        <taxon>Eukaryota</taxon>
        <taxon>Viridiplantae</taxon>
        <taxon>Streptophyta</taxon>
        <taxon>Embryophyta</taxon>
        <taxon>Tracheophyta</taxon>
        <taxon>Lycopodiopsida</taxon>
        <taxon>Selaginellales</taxon>
        <taxon>Selaginellaceae</taxon>
        <taxon>Selaginella</taxon>
    </lineage>
</organism>
<accession>D8SQE6</accession>
<name>D8SQE6_SELML</name>